<dbReference type="eggNOG" id="COG3415">
    <property type="taxonomic scope" value="Bacteria"/>
</dbReference>
<dbReference type="Proteomes" id="UP000001203">
    <property type="component" value="Chromosome circular"/>
</dbReference>
<evidence type="ECO:0000313" key="2">
    <source>
        <dbReference type="EMBL" id="ACB53592.1"/>
    </source>
</evidence>
<dbReference type="HOGENOM" id="CLU_056788_1_4_3"/>
<feature type="domain" description="Tc1-like transposase DDE" evidence="1">
    <location>
        <begin position="143"/>
        <end position="226"/>
    </location>
</feature>
<dbReference type="InterPro" id="IPR038717">
    <property type="entry name" value="Tc1-like_DDE_dom"/>
</dbReference>
<proteinExistence type="predicted"/>
<dbReference type="OrthoDB" id="427021at2"/>
<evidence type="ECO:0000259" key="1">
    <source>
        <dbReference type="Pfam" id="PF13358"/>
    </source>
</evidence>
<dbReference type="AlphaFoldDB" id="B1WSL3"/>
<dbReference type="InterPro" id="IPR036388">
    <property type="entry name" value="WH-like_DNA-bd_sf"/>
</dbReference>
<dbReference type="InterPro" id="IPR036397">
    <property type="entry name" value="RNaseH_sf"/>
</dbReference>
<sequence length="227" mass="25883">MKPYSIDLRQKIIEAYQNQEGSQRQLAKRFKVSLSFTQKLLKRYRETNEIEPRKSGKGFIARLEQHTQVVEKLVADNNDITLEELQNSLELETGVKLSISNICRFLQRKKLTRKKASQAATERVQGLRFNYWKQVKKVDMENLVFIDEMGANLALARRYARSLQGTRAYSQQPFYPGQHLSLIGAIALKGFIGGMTLEGGTNGIAFQVFLDKVLLPQLWPGACVVMT</sequence>
<reference evidence="2 3" key="1">
    <citation type="journal article" date="2008" name="Proc. Natl. Acad. Sci. U.S.A.">
        <title>The genome of Cyanothece 51142, a unicellular diazotrophic cyanobacterium important in the marine nitrogen cycle.</title>
        <authorList>
            <person name="Welsh E.A."/>
            <person name="Liberton M."/>
            <person name="Stoeckel J."/>
            <person name="Loh T."/>
            <person name="Elvitigala T."/>
            <person name="Wang C."/>
            <person name="Wollam A."/>
            <person name="Fulton R.S."/>
            <person name="Clifton S.W."/>
            <person name="Jacobs J.M."/>
            <person name="Aurora R."/>
            <person name="Ghosh B.K."/>
            <person name="Sherman L.A."/>
            <person name="Smith R.D."/>
            <person name="Wilson R.K."/>
            <person name="Pakrasi H.B."/>
        </authorList>
    </citation>
    <scope>NUCLEOTIDE SEQUENCE [LARGE SCALE GENOMIC DNA]</scope>
    <source>
        <strain evidence="3">ATCC 51142 / BH68</strain>
    </source>
</reference>
<accession>B1WSL3</accession>
<keyword evidence="3" id="KW-1185">Reference proteome</keyword>
<dbReference type="EMBL" id="CP000806">
    <property type="protein sequence ID" value="ACB53592.1"/>
    <property type="molecule type" value="Genomic_DNA"/>
</dbReference>
<dbReference type="SUPFAM" id="SSF46689">
    <property type="entry name" value="Homeodomain-like"/>
    <property type="match status" value="1"/>
</dbReference>
<dbReference type="PANTHER" id="PTHR46564">
    <property type="entry name" value="TRANSPOSASE"/>
    <property type="match status" value="1"/>
</dbReference>
<protein>
    <submittedName>
        <fullName evidence="2">Transposase</fullName>
    </submittedName>
</protein>
<dbReference type="STRING" id="43989.cce_4244"/>
<dbReference type="Gene3D" id="1.10.10.10">
    <property type="entry name" value="Winged helix-like DNA-binding domain superfamily/Winged helix DNA-binding domain"/>
    <property type="match status" value="1"/>
</dbReference>
<dbReference type="Pfam" id="PF13358">
    <property type="entry name" value="DDE_3"/>
    <property type="match status" value="1"/>
</dbReference>
<name>B1WSL3_CROS5</name>
<dbReference type="PANTHER" id="PTHR46564:SF1">
    <property type="entry name" value="TRANSPOSASE"/>
    <property type="match status" value="1"/>
</dbReference>
<dbReference type="GO" id="GO:0003676">
    <property type="term" value="F:nucleic acid binding"/>
    <property type="evidence" value="ECO:0007669"/>
    <property type="project" value="InterPro"/>
</dbReference>
<dbReference type="KEGG" id="cyt:cce_4244"/>
<dbReference type="eggNOG" id="COG3335">
    <property type="taxonomic scope" value="Bacteria"/>
</dbReference>
<evidence type="ECO:0000313" key="3">
    <source>
        <dbReference type="Proteomes" id="UP000001203"/>
    </source>
</evidence>
<gene>
    <name evidence="2" type="ordered locus">cce_4244</name>
</gene>
<organism evidence="2 3">
    <name type="scientific">Crocosphaera subtropica (strain ATCC 51142 / BH68)</name>
    <name type="common">Cyanothece sp. (strain ATCC 51142)</name>
    <dbReference type="NCBI Taxonomy" id="43989"/>
    <lineage>
        <taxon>Bacteria</taxon>
        <taxon>Bacillati</taxon>
        <taxon>Cyanobacteriota</taxon>
        <taxon>Cyanophyceae</taxon>
        <taxon>Oscillatoriophycideae</taxon>
        <taxon>Chroococcales</taxon>
        <taxon>Aphanothecaceae</taxon>
        <taxon>Crocosphaera</taxon>
        <taxon>Crocosphaera subtropica</taxon>
    </lineage>
</organism>
<dbReference type="InterPro" id="IPR009057">
    <property type="entry name" value="Homeodomain-like_sf"/>
</dbReference>
<dbReference type="RefSeq" id="WP_009543684.1">
    <property type="nucleotide sequence ID" value="NC_010546.1"/>
</dbReference>
<dbReference type="Gene3D" id="3.30.420.10">
    <property type="entry name" value="Ribonuclease H-like superfamily/Ribonuclease H"/>
    <property type="match status" value="1"/>
</dbReference>